<name>A0A380K930_9STRE</name>
<dbReference type="OrthoDB" id="2220369at2"/>
<gene>
    <name evidence="1" type="ORF">NCTC12224_01520</name>
</gene>
<dbReference type="Proteomes" id="UP000254924">
    <property type="component" value="Unassembled WGS sequence"/>
</dbReference>
<organism evidence="1 2">
    <name type="scientific">Streptococcus hyointestinalis</name>
    <dbReference type="NCBI Taxonomy" id="1337"/>
    <lineage>
        <taxon>Bacteria</taxon>
        <taxon>Bacillati</taxon>
        <taxon>Bacillota</taxon>
        <taxon>Bacilli</taxon>
        <taxon>Lactobacillales</taxon>
        <taxon>Streptococcaceae</taxon>
        <taxon>Streptococcus</taxon>
    </lineage>
</organism>
<reference evidence="1 2" key="1">
    <citation type="submission" date="2018-06" db="EMBL/GenBank/DDBJ databases">
        <authorList>
            <consortium name="Pathogen Informatics"/>
            <person name="Doyle S."/>
        </authorList>
    </citation>
    <scope>NUCLEOTIDE SEQUENCE [LARGE SCALE GENOMIC DNA]</scope>
    <source>
        <strain evidence="1 2">NCTC12224</strain>
    </source>
</reference>
<dbReference type="EMBL" id="UHFN01000007">
    <property type="protein sequence ID" value="SUN61572.1"/>
    <property type="molecule type" value="Genomic_DNA"/>
</dbReference>
<accession>A0A380K930</accession>
<dbReference type="SUPFAM" id="SSF52833">
    <property type="entry name" value="Thioredoxin-like"/>
    <property type="match status" value="1"/>
</dbReference>
<dbReference type="AlphaFoldDB" id="A0A380K930"/>
<evidence type="ECO:0000313" key="1">
    <source>
        <dbReference type="EMBL" id="SUN61572.1"/>
    </source>
</evidence>
<dbReference type="InterPro" id="IPR036249">
    <property type="entry name" value="Thioredoxin-like_sf"/>
</dbReference>
<sequence>MLTIYFGNSSKEQEKYEQFFDAHHIEYQKRLADKMGRRQLMALLAQTPDCFEILSPALLKYKRSRRFHFNQLLDLILVRPSRYLRLPIVIANDMVYAGVTLEDLRIFLPRDEKRRHYQELLSKE</sequence>
<evidence type="ECO:0000313" key="2">
    <source>
        <dbReference type="Proteomes" id="UP000254924"/>
    </source>
</evidence>
<proteinExistence type="predicted"/>
<keyword evidence="2" id="KW-1185">Reference proteome</keyword>
<dbReference type="Gene3D" id="3.40.30.10">
    <property type="entry name" value="Glutaredoxin"/>
    <property type="match status" value="1"/>
</dbReference>
<protein>
    <submittedName>
        <fullName evidence="1">Arsenate reductase</fullName>
    </submittedName>
</protein>